<accession>A0A5M3W5J1</accession>
<dbReference type="OrthoDB" id="4242757at2"/>
<organism evidence="1 2">
    <name type="scientific">Acrocarpospora corrugata</name>
    <dbReference type="NCBI Taxonomy" id="35763"/>
    <lineage>
        <taxon>Bacteria</taxon>
        <taxon>Bacillati</taxon>
        <taxon>Actinomycetota</taxon>
        <taxon>Actinomycetes</taxon>
        <taxon>Streptosporangiales</taxon>
        <taxon>Streptosporangiaceae</taxon>
        <taxon>Acrocarpospora</taxon>
    </lineage>
</organism>
<evidence type="ECO:0000313" key="2">
    <source>
        <dbReference type="Proteomes" id="UP000334990"/>
    </source>
</evidence>
<dbReference type="RefSeq" id="WP_155339676.1">
    <property type="nucleotide sequence ID" value="NZ_BAAABN010000082.1"/>
</dbReference>
<comment type="caution">
    <text evidence="1">The sequence shown here is derived from an EMBL/GenBank/DDBJ whole genome shotgun (WGS) entry which is preliminary data.</text>
</comment>
<protein>
    <submittedName>
        <fullName evidence="1">Uncharacterized protein</fullName>
    </submittedName>
</protein>
<evidence type="ECO:0000313" key="1">
    <source>
        <dbReference type="EMBL" id="GES03520.1"/>
    </source>
</evidence>
<name>A0A5M3W5J1_9ACTN</name>
<keyword evidence="2" id="KW-1185">Reference proteome</keyword>
<proteinExistence type="predicted"/>
<gene>
    <name evidence="1" type="ORF">Acor_55860</name>
</gene>
<dbReference type="EMBL" id="BLAD01000069">
    <property type="protein sequence ID" value="GES03520.1"/>
    <property type="molecule type" value="Genomic_DNA"/>
</dbReference>
<reference evidence="1 2" key="1">
    <citation type="submission" date="2019-10" db="EMBL/GenBank/DDBJ databases">
        <title>Whole genome shotgun sequence of Acrocarpospora corrugata NBRC 13972.</title>
        <authorList>
            <person name="Ichikawa N."/>
            <person name="Kimura A."/>
            <person name="Kitahashi Y."/>
            <person name="Komaki H."/>
            <person name="Oguchi A."/>
        </authorList>
    </citation>
    <scope>NUCLEOTIDE SEQUENCE [LARGE SCALE GENOMIC DNA]</scope>
    <source>
        <strain evidence="1 2">NBRC 13972</strain>
    </source>
</reference>
<dbReference type="AlphaFoldDB" id="A0A5M3W5J1"/>
<dbReference type="Proteomes" id="UP000334990">
    <property type="component" value="Unassembled WGS sequence"/>
</dbReference>
<sequence length="115" mass="12187">MAEQVRNQIQGGVFLASVVQGRDITVQLPAEVPPALSGLPPEAPGFVGRQEGMRALLGLWDPGAASATRVPGCPRPRRPPWWACRSPRFAALCSRLPARTWSSRAAPTAAGACMT</sequence>